<dbReference type="EMBL" id="ADBJ01000010">
    <property type="protein sequence ID" value="EFA84305.1"/>
    <property type="molecule type" value="Genomic_DNA"/>
</dbReference>
<evidence type="ECO:0000313" key="4">
    <source>
        <dbReference type="Proteomes" id="UP000001396"/>
    </source>
</evidence>
<feature type="transmembrane region" description="Helical" evidence="2">
    <location>
        <begin position="137"/>
        <end position="161"/>
    </location>
</feature>
<accession>D3B4Q7</accession>
<feature type="transmembrane region" description="Helical" evidence="2">
    <location>
        <begin position="99"/>
        <end position="125"/>
    </location>
</feature>
<proteinExistence type="predicted"/>
<reference evidence="3 4" key="1">
    <citation type="journal article" date="2011" name="Genome Res.">
        <title>Phylogeny-wide analysis of social amoeba genomes highlights ancient origins for complex intercellular communication.</title>
        <authorList>
            <person name="Heidel A.J."/>
            <person name="Lawal H.M."/>
            <person name="Felder M."/>
            <person name="Schilde C."/>
            <person name="Helps N.R."/>
            <person name="Tunggal B."/>
            <person name="Rivero F."/>
            <person name="John U."/>
            <person name="Schleicher M."/>
            <person name="Eichinger L."/>
            <person name="Platzer M."/>
            <person name="Noegel A.A."/>
            <person name="Schaap P."/>
            <person name="Gloeckner G."/>
        </authorList>
    </citation>
    <scope>NUCLEOTIDE SEQUENCE [LARGE SCALE GENOMIC DNA]</scope>
    <source>
        <strain evidence="4">ATCC 26659 / Pp 5 / PN500</strain>
    </source>
</reference>
<protein>
    <recommendedName>
        <fullName evidence="5">THH1/TOM1/TOM3 domain-containing protein</fullName>
    </recommendedName>
</protein>
<keyword evidence="2" id="KW-0472">Membrane</keyword>
<name>D3B4Q7_HETP5</name>
<comment type="caution">
    <text evidence="3">The sequence shown here is derived from an EMBL/GenBank/DDBJ whole genome shotgun (WGS) entry which is preliminary data.</text>
</comment>
<keyword evidence="2" id="KW-0812">Transmembrane</keyword>
<sequence length="341" mass="38458">MIAPEGWVYCYCDPVFSVFLPDSFGTCPVGGCRAFQSITFILFFAMFAEGCRRLWIQREHYKTAIYISNSLLTFANLTQSIRTILLFAEVVEIYGPTTLFLFGIGFYFSAYLWILVSWCDIILSVNFSKTAQKVFPIVRWAIIFLTIMHFVGWIIAIKIWWPYQATNAWIASYGFGTSLGFLFLGFFIWREYKSVSSIAAHGDNAEKTYRKVKKVTRLSAYVVAAALLMTAVSFGSSYIMPKNFSGMLAWLFITRGTFIIFSSSTLIFLIPQSKKMNQSTSSSNKSSQWSDKMNKMEFHSNDASAAANHDLEESVGQTQQPTNKIVGISANQDNNTGSSQV</sequence>
<feature type="compositionally biased region" description="Polar residues" evidence="1">
    <location>
        <begin position="315"/>
        <end position="341"/>
    </location>
</feature>
<dbReference type="InParanoid" id="D3B4Q7"/>
<evidence type="ECO:0000256" key="1">
    <source>
        <dbReference type="SAM" id="MobiDB-lite"/>
    </source>
</evidence>
<dbReference type="GeneID" id="31358903"/>
<evidence type="ECO:0000313" key="3">
    <source>
        <dbReference type="EMBL" id="EFA84305.1"/>
    </source>
</evidence>
<dbReference type="OMA" id="IVIEIEM"/>
<evidence type="ECO:0000256" key="2">
    <source>
        <dbReference type="SAM" id="Phobius"/>
    </source>
</evidence>
<evidence type="ECO:0008006" key="5">
    <source>
        <dbReference type="Google" id="ProtNLM"/>
    </source>
</evidence>
<feature type="transmembrane region" description="Helical" evidence="2">
    <location>
        <begin position="34"/>
        <end position="51"/>
    </location>
</feature>
<dbReference type="AlphaFoldDB" id="D3B4Q7"/>
<gene>
    <name evidence="3" type="ORF">PPL_03382</name>
</gene>
<keyword evidence="4" id="KW-1185">Reference proteome</keyword>
<feature type="region of interest" description="Disordered" evidence="1">
    <location>
        <begin position="301"/>
        <end position="341"/>
    </location>
</feature>
<dbReference type="RefSeq" id="XP_020436420.1">
    <property type="nucleotide sequence ID" value="XM_020574348.1"/>
</dbReference>
<feature type="transmembrane region" description="Helical" evidence="2">
    <location>
        <begin position="167"/>
        <end position="189"/>
    </location>
</feature>
<organism evidence="3 4">
    <name type="scientific">Heterostelium pallidum (strain ATCC 26659 / Pp 5 / PN500)</name>
    <name type="common">Cellular slime mold</name>
    <name type="synonym">Polysphondylium pallidum</name>
    <dbReference type="NCBI Taxonomy" id="670386"/>
    <lineage>
        <taxon>Eukaryota</taxon>
        <taxon>Amoebozoa</taxon>
        <taxon>Evosea</taxon>
        <taxon>Eumycetozoa</taxon>
        <taxon>Dictyostelia</taxon>
        <taxon>Acytosteliales</taxon>
        <taxon>Acytosteliaceae</taxon>
        <taxon>Heterostelium</taxon>
    </lineage>
</organism>
<feature type="transmembrane region" description="Helical" evidence="2">
    <location>
        <begin position="247"/>
        <end position="270"/>
    </location>
</feature>
<feature type="transmembrane region" description="Helical" evidence="2">
    <location>
        <begin position="218"/>
        <end position="241"/>
    </location>
</feature>
<feature type="transmembrane region" description="Helical" evidence="2">
    <location>
        <begin position="63"/>
        <end position="87"/>
    </location>
</feature>
<dbReference type="Proteomes" id="UP000001396">
    <property type="component" value="Unassembled WGS sequence"/>
</dbReference>
<keyword evidence="2" id="KW-1133">Transmembrane helix</keyword>